<sequence length="152" mass="17229">GDGHEWTVSEDWEARTGLAHGIFQVTTSPVDSSTVDPTYASLRSRFHNEKVFVDVVDAIYELDQGKSLRDRNRARHKAHEYMIEEGKLWRVGSGNTSRAKARVECISQDEATKLAWEIHRNGGHFHRDNVKVQMLNTISSPKLDQSITKAIV</sequence>
<dbReference type="EMBL" id="ML210264">
    <property type="protein sequence ID" value="TFK21582.1"/>
    <property type="molecule type" value="Genomic_DNA"/>
</dbReference>
<dbReference type="AlphaFoldDB" id="A0A5C3KMV0"/>
<gene>
    <name evidence="1" type="ORF">FA15DRAFT_556063</name>
</gene>
<dbReference type="STRING" id="230819.A0A5C3KMV0"/>
<dbReference type="OrthoDB" id="3234307at2759"/>
<feature type="non-terminal residue" evidence="1">
    <location>
        <position position="1"/>
    </location>
</feature>
<name>A0A5C3KMV0_COPMA</name>
<dbReference type="Proteomes" id="UP000307440">
    <property type="component" value="Unassembled WGS sequence"/>
</dbReference>
<proteinExistence type="predicted"/>
<reference evidence="1 2" key="1">
    <citation type="journal article" date="2019" name="Nat. Ecol. Evol.">
        <title>Megaphylogeny resolves global patterns of mushroom evolution.</title>
        <authorList>
            <person name="Varga T."/>
            <person name="Krizsan K."/>
            <person name="Foldi C."/>
            <person name="Dima B."/>
            <person name="Sanchez-Garcia M."/>
            <person name="Sanchez-Ramirez S."/>
            <person name="Szollosi G.J."/>
            <person name="Szarkandi J.G."/>
            <person name="Papp V."/>
            <person name="Albert L."/>
            <person name="Andreopoulos W."/>
            <person name="Angelini C."/>
            <person name="Antonin V."/>
            <person name="Barry K.W."/>
            <person name="Bougher N.L."/>
            <person name="Buchanan P."/>
            <person name="Buyck B."/>
            <person name="Bense V."/>
            <person name="Catcheside P."/>
            <person name="Chovatia M."/>
            <person name="Cooper J."/>
            <person name="Damon W."/>
            <person name="Desjardin D."/>
            <person name="Finy P."/>
            <person name="Geml J."/>
            <person name="Haridas S."/>
            <person name="Hughes K."/>
            <person name="Justo A."/>
            <person name="Karasinski D."/>
            <person name="Kautmanova I."/>
            <person name="Kiss B."/>
            <person name="Kocsube S."/>
            <person name="Kotiranta H."/>
            <person name="LaButti K.M."/>
            <person name="Lechner B.E."/>
            <person name="Liimatainen K."/>
            <person name="Lipzen A."/>
            <person name="Lukacs Z."/>
            <person name="Mihaltcheva S."/>
            <person name="Morgado L.N."/>
            <person name="Niskanen T."/>
            <person name="Noordeloos M.E."/>
            <person name="Ohm R.A."/>
            <person name="Ortiz-Santana B."/>
            <person name="Ovrebo C."/>
            <person name="Racz N."/>
            <person name="Riley R."/>
            <person name="Savchenko A."/>
            <person name="Shiryaev A."/>
            <person name="Soop K."/>
            <person name="Spirin V."/>
            <person name="Szebenyi C."/>
            <person name="Tomsovsky M."/>
            <person name="Tulloss R.E."/>
            <person name="Uehling J."/>
            <person name="Grigoriev I.V."/>
            <person name="Vagvolgyi C."/>
            <person name="Papp T."/>
            <person name="Martin F.M."/>
            <person name="Miettinen O."/>
            <person name="Hibbett D.S."/>
            <person name="Nagy L.G."/>
        </authorList>
    </citation>
    <scope>NUCLEOTIDE SEQUENCE [LARGE SCALE GENOMIC DNA]</scope>
    <source>
        <strain evidence="1 2">CBS 121175</strain>
    </source>
</reference>
<accession>A0A5C3KMV0</accession>
<protein>
    <submittedName>
        <fullName evidence="1">Uncharacterized protein</fullName>
    </submittedName>
</protein>
<organism evidence="1 2">
    <name type="scientific">Coprinopsis marcescibilis</name>
    <name type="common">Agaric fungus</name>
    <name type="synonym">Psathyrella marcescibilis</name>
    <dbReference type="NCBI Taxonomy" id="230819"/>
    <lineage>
        <taxon>Eukaryota</taxon>
        <taxon>Fungi</taxon>
        <taxon>Dikarya</taxon>
        <taxon>Basidiomycota</taxon>
        <taxon>Agaricomycotina</taxon>
        <taxon>Agaricomycetes</taxon>
        <taxon>Agaricomycetidae</taxon>
        <taxon>Agaricales</taxon>
        <taxon>Agaricineae</taxon>
        <taxon>Psathyrellaceae</taxon>
        <taxon>Coprinopsis</taxon>
    </lineage>
</organism>
<evidence type="ECO:0000313" key="2">
    <source>
        <dbReference type="Proteomes" id="UP000307440"/>
    </source>
</evidence>
<keyword evidence="2" id="KW-1185">Reference proteome</keyword>
<evidence type="ECO:0000313" key="1">
    <source>
        <dbReference type="EMBL" id="TFK21582.1"/>
    </source>
</evidence>
<feature type="non-terminal residue" evidence="1">
    <location>
        <position position="152"/>
    </location>
</feature>